<protein>
    <submittedName>
        <fullName evidence="1">Uncharacterized protein</fullName>
    </submittedName>
</protein>
<sequence>MYSELKIGETPICQYRQGPQSAEHILQTCPNLASLRLLLWPEPTTLTEKLYGTTRDLTQTAEIAKATGLQMSRANVTRTPRRRR</sequence>
<dbReference type="Proteomes" id="UP000735302">
    <property type="component" value="Unassembled WGS sequence"/>
</dbReference>
<organism evidence="1 2">
    <name type="scientific">Plakobranchus ocellatus</name>
    <dbReference type="NCBI Taxonomy" id="259542"/>
    <lineage>
        <taxon>Eukaryota</taxon>
        <taxon>Metazoa</taxon>
        <taxon>Spiralia</taxon>
        <taxon>Lophotrochozoa</taxon>
        <taxon>Mollusca</taxon>
        <taxon>Gastropoda</taxon>
        <taxon>Heterobranchia</taxon>
        <taxon>Euthyneura</taxon>
        <taxon>Panpulmonata</taxon>
        <taxon>Sacoglossa</taxon>
        <taxon>Placobranchoidea</taxon>
        <taxon>Plakobranchidae</taxon>
        <taxon>Plakobranchus</taxon>
    </lineage>
</organism>
<gene>
    <name evidence="1" type="ORF">PoB_000823600</name>
</gene>
<keyword evidence="2" id="KW-1185">Reference proteome</keyword>
<comment type="caution">
    <text evidence="1">The sequence shown here is derived from an EMBL/GenBank/DDBJ whole genome shotgun (WGS) entry which is preliminary data.</text>
</comment>
<reference evidence="1 2" key="1">
    <citation type="journal article" date="2021" name="Elife">
        <title>Chloroplast acquisition without the gene transfer in kleptoplastic sea slugs, Plakobranchus ocellatus.</title>
        <authorList>
            <person name="Maeda T."/>
            <person name="Takahashi S."/>
            <person name="Yoshida T."/>
            <person name="Shimamura S."/>
            <person name="Takaki Y."/>
            <person name="Nagai Y."/>
            <person name="Toyoda A."/>
            <person name="Suzuki Y."/>
            <person name="Arimoto A."/>
            <person name="Ishii H."/>
            <person name="Satoh N."/>
            <person name="Nishiyama T."/>
            <person name="Hasebe M."/>
            <person name="Maruyama T."/>
            <person name="Minagawa J."/>
            <person name="Obokata J."/>
            <person name="Shigenobu S."/>
        </authorList>
    </citation>
    <scope>NUCLEOTIDE SEQUENCE [LARGE SCALE GENOMIC DNA]</scope>
</reference>
<dbReference type="AlphaFoldDB" id="A0AAV3YH91"/>
<evidence type="ECO:0000313" key="2">
    <source>
        <dbReference type="Proteomes" id="UP000735302"/>
    </source>
</evidence>
<name>A0AAV3YH91_9GAST</name>
<proteinExistence type="predicted"/>
<dbReference type="EMBL" id="BLXT01000945">
    <property type="protein sequence ID" value="GFN81730.1"/>
    <property type="molecule type" value="Genomic_DNA"/>
</dbReference>
<evidence type="ECO:0000313" key="1">
    <source>
        <dbReference type="EMBL" id="GFN81730.1"/>
    </source>
</evidence>
<accession>A0AAV3YH91</accession>